<accession>A0A7R7ELX8</accession>
<sequence>MNHDAYNNLIMNSNHLLSFVKETVTPDYQMFVDVAKQYGVDALNIEKTATKIANMTMNIEKVIGEVGEAIENIADASQNTAQNSRVIIQNIDSLGELVDKIGTMVSNEKEISDSLETMVNKFRL</sequence>
<keyword evidence="2" id="KW-1185">Reference proteome</keyword>
<dbReference type="KEGG" id="ahb:bsdtb5_25490"/>
<protein>
    <recommendedName>
        <fullName evidence="3">Methyl-accepting chemotaxis protein</fullName>
    </recommendedName>
</protein>
<dbReference type="Proteomes" id="UP000595897">
    <property type="component" value="Chromosome"/>
</dbReference>
<evidence type="ECO:0000313" key="2">
    <source>
        <dbReference type="Proteomes" id="UP000595897"/>
    </source>
</evidence>
<gene>
    <name evidence="1" type="ORF">bsdtb5_25490</name>
</gene>
<name>A0A7R7ELX8_9FIRM</name>
<proteinExistence type="predicted"/>
<dbReference type="Gene3D" id="1.10.287.950">
    <property type="entry name" value="Methyl-accepting chemotaxis protein"/>
    <property type="match status" value="1"/>
</dbReference>
<evidence type="ECO:0000313" key="1">
    <source>
        <dbReference type="EMBL" id="BCN31254.1"/>
    </source>
</evidence>
<evidence type="ECO:0008006" key="3">
    <source>
        <dbReference type="Google" id="ProtNLM"/>
    </source>
</evidence>
<dbReference type="AlphaFoldDB" id="A0A7R7ELX8"/>
<reference evidence="1 2" key="1">
    <citation type="submission" date="2020-11" db="EMBL/GenBank/DDBJ databases">
        <title>Draft genome sequencing of a Lachnospiraceae strain isolated from anoxic soil subjected to BSD treatment.</title>
        <authorList>
            <person name="Uek A."/>
            <person name="Tonouchi A."/>
        </authorList>
    </citation>
    <scope>NUCLEOTIDE SEQUENCE [LARGE SCALE GENOMIC DNA]</scope>
    <source>
        <strain evidence="1 2">TB5</strain>
    </source>
</reference>
<dbReference type="SUPFAM" id="SSF58104">
    <property type="entry name" value="Methyl-accepting chemotaxis protein (MCP) signaling domain"/>
    <property type="match status" value="1"/>
</dbReference>
<organism evidence="1 2">
    <name type="scientific">Anaeromicropila herbilytica</name>
    <dbReference type="NCBI Taxonomy" id="2785025"/>
    <lineage>
        <taxon>Bacteria</taxon>
        <taxon>Bacillati</taxon>
        <taxon>Bacillota</taxon>
        <taxon>Clostridia</taxon>
        <taxon>Lachnospirales</taxon>
        <taxon>Lachnospiraceae</taxon>
        <taxon>Anaeromicropila</taxon>
    </lineage>
</organism>
<dbReference type="EMBL" id="AP024169">
    <property type="protein sequence ID" value="BCN31254.1"/>
    <property type="molecule type" value="Genomic_DNA"/>
</dbReference>